<dbReference type="Proteomes" id="UP000625711">
    <property type="component" value="Unassembled WGS sequence"/>
</dbReference>
<organism evidence="2 3">
    <name type="scientific">Rhynchophorus ferrugineus</name>
    <name type="common">Red palm weevil</name>
    <name type="synonym">Curculio ferrugineus</name>
    <dbReference type="NCBI Taxonomy" id="354439"/>
    <lineage>
        <taxon>Eukaryota</taxon>
        <taxon>Metazoa</taxon>
        <taxon>Ecdysozoa</taxon>
        <taxon>Arthropoda</taxon>
        <taxon>Hexapoda</taxon>
        <taxon>Insecta</taxon>
        <taxon>Pterygota</taxon>
        <taxon>Neoptera</taxon>
        <taxon>Endopterygota</taxon>
        <taxon>Coleoptera</taxon>
        <taxon>Polyphaga</taxon>
        <taxon>Cucujiformia</taxon>
        <taxon>Curculionidae</taxon>
        <taxon>Dryophthorinae</taxon>
        <taxon>Rhynchophorus</taxon>
    </lineage>
</organism>
<dbReference type="Pfam" id="PF05874">
    <property type="entry name" value="PBAN"/>
    <property type="match status" value="1"/>
</dbReference>
<name>A0A834I9Z5_RHYFE</name>
<evidence type="ECO:0000313" key="3">
    <source>
        <dbReference type="Proteomes" id="UP000625711"/>
    </source>
</evidence>
<protein>
    <submittedName>
        <fullName evidence="2">Uncharacterized protein</fullName>
    </submittedName>
</protein>
<dbReference type="EMBL" id="JAACXV010009053">
    <property type="protein sequence ID" value="KAF7275824.1"/>
    <property type="molecule type" value="Genomic_DNA"/>
</dbReference>
<sequence length="107" mass="12392">MWFGPRIGRRKRNQEIKHNNNRNDKDDDNLLDILKESPLVVVAVRDAGKDFTPRLGRESGENNPNWFEDGELMESASISNRASNHFNPRLGRESFAQFNPRLGRELD</sequence>
<dbReference type="OrthoDB" id="6424205at2759"/>
<dbReference type="InterPro" id="IPR008730">
    <property type="entry name" value="PBAN"/>
</dbReference>
<feature type="compositionally biased region" description="Basic and acidic residues" evidence="1">
    <location>
        <begin position="13"/>
        <end position="25"/>
    </location>
</feature>
<dbReference type="GO" id="GO:0005184">
    <property type="term" value="F:neuropeptide hormone activity"/>
    <property type="evidence" value="ECO:0007669"/>
    <property type="project" value="InterPro"/>
</dbReference>
<feature type="region of interest" description="Disordered" evidence="1">
    <location>
        <begin position="1"/>
        <end position="29"/>
    </location>
</feature>
<reference evidence="2" key="1">
    <citation type="submission" date="2020-08" db="EMBL/GenBank/DDBJ databases">
        <title>Genome sequencing and assembly of the red palm weevil Rhynchophorus ferrugineus.</title>
        <authorList>
            <person name="Dias G.B."/>
            <person name="Bergman C.M."/>
            <person name="Manee M."/>
        </authorList>
    </citation>
    <scope>NUCLEOTIDE SEQUENCE</scope>
    <source>
        <strain evidence="2">AA-2017</strain>
        <tissue evidence="2">Whole larva</tissue>
    </source>
</reference>
<evidence type="ECO:0000313" key="2">
    <source>
        <dbReference type="EMBL" id="KAF7275824.1"/>
    </source>
</evidence>
<keyword evidence="3" id="KW-1185">Reference proteome</keyword>
<comment type="caution">
    <text evidence="2">The sequence shown here is derived from an EMBL/GenBank/DDBJ whole genome shotgun (WGS) entry which is preliminary data.</text>
</comment>
<evidence type="ECO:0000256" key="1">
    <source>
        <dbReference type="SAM" id="MobiDB-lite"/>
    </source>
</evidence>
<dbReference type="GO" id="GO:0042811">
    <property type="term" value="P:pheromone biosynthetic process"/>
    <property type="evidence" value="ECO:0007669"/>
    <property type="project" value="InterPro"/>
</dbReference>
<dbReference type="AlphaFoldDB" id="A0A834I9Z5"/>
<accession>A0A834I9Z5</accession>
<proteinExistence type="predicted"/>
<gene>
    <name evidence="2" type="ORF">GWI33_011236</name>
</gene>
<dbReference type="GO" id="GO:0007218">
    <property type="term" value="P:neuropeptide signaling pathway"/>
    <property type="evidence" value="ECO:0007669"/>
    <property type="project" value="InterPro"/>
</dbReference>